<evidence type="ECO:0000256" key="1">
    <source>
        <dbReference type="ARBA" id="ARBA00004613"/>
    </source>
</evidence>
<dbReference type="InterPro" id="IPR043401">
    <property type="entry name" value="GDNF_fam"/>
</dbReference>
<evidence type="ECO:0000256" key="12">
    <source>
        <dbReference type="SAM" id="MobiDB-lite"/>
    </source>
</evidence>
<keyword evidence="5 11" id="KW-0339">Growth factor</keyword>
<keyword evidence="4" id="KW-0732">Signal</keyword>
<evidence type="ECO:0000256" key="4">
    <source>
        <dbReference type="ARBA" id="ARBA00022729"/>
    </source>
</evidence>
<dbReference type="PANTHER" id="PTHR12173">
    <property type="entry name" value="GDNF SUBFAMILY OF TGF-BETA FAMILY"/>
    <property type="match status" value="1"/>
</dbReference>
<comment type="similarity">
    <text evidence="2">Belongs to the TGF-beta family. GDNF subfamily.</text>
</comment>
<dbReference type="OrthoDB" id="9936891at2759"/>
<dbReference type="GO" id="GO:0030116">
    <property type="term" value="F:glial cell-derived neurotrophic factor receptor binding"/>
    <property type="evidence" value="ECO:0007669"/>
    <property type="project" value="InterPro"/>
</dbReference>
<accession>A0A9F3QTA8</accession>
<dbReference type="GO" id="GO:0007399">
    <property type="term" value="P:nervous system development"/>
    <property type="evidence" value="ECO:0007669"/>
    <property type="project" value="UniProtKB-ARBA"/>
</dbReference>
<keyword evidence="7" id="KW-0325">Glycoprotein</keyword>
<keyword evidence="3" id="KW-0964">Secreted</keyword>
<dbReference type="InterPro" id="IPR001839">
    <property type="entry name" value="TGF-b_C"/>
</dbReference>
<proteinExistence type="inferred from homology"/>
<dbReference type="CTD" id="9048"/>
<dbReference type="GO" id="GO:0005576">
    <property type="term" value="C:extracellular region"/>
    <property type="evidence" value="ECO:0007669"/>
    <property type="project" value="UniProtKB-SubCell"/>
</dbReference>
<dbReference type="GO" id="GO:0030971">
    <property type="term" value="F:receptor tyrosine kinase binding"/>
    <property type="evidence" value="ECO:0007669"/>
    <property type="project" value="InterPro"/>
</dbReference>
<evidence type="ECO:0000256" key="7">
    <source>
        <dbReference type="ARBA" id="ARBA00023180"/>
    </source>
</evidence>
<evidence type="ECO:0000256" key="3">
    <source>
        <dbReference type="ARBA" id="ARBA00022525"/>
    </source>
</evidence>
<reference evidence="15" key="1">
    <citation type="submission" date="2025-08" db="UniProtKB">
        <authorList>
            <consortium name="RefSeq"/>
        </authorList>
    </citation>
    <scope>IDENTIFICATION</scope>
    <source>
        <tissue evidence="15">Liver</tissue>
    </source>
</reference>
<evidence type="ECO:0000256" key="5">
    <source>
        <dbReference type="ARBA" id="ARBA00023030"/>
    </source>
</evidence>
<dbReference type="SMART" id="SM00204">
    <property type="entry name" value="TGFB"/>
    <property type="match status" value="1"/>
</dbReference>
<dbReference type="RefSeq" id="XP_015745092.2">
    <property type="nucleotide sequence ID" value="XM_015889606.2"/>
</dbReference>
<evidence type="ECO:0000313" key="14">
    <source>
        <dbReference type="Proteomes" id="UP000695026"/>
    </source>
</evidence>
<evidence type="ECO:0000259" key="13">
    <source>
        <dbReference type="PROSITE" id="PS51362"/>
    </source>
</evidence>
<keyword evidence="14" id="KW-1185">Reference proteome</keyword>
<dbReference type="InterPro" id="IPR029034">
    <property type="entry name" value="Cystine-knot_cytokine"/>
</dbReference>
<dbReference type="CDD" id="cd19381">
    <property type="entry name" value="TGF_beta_Artemin"/>
    <property type="match status" value="1"/>
</dbReference>
<protein>
    <recommendedName>
        <fullName evidence="10">Artemin</fullName>
    </recommendedName>
</protein>
<dbReference type="Gene3D" id="2.10.90.10">
    <property type="entry name" value="Cystine-knot cytokines"/>
    <property type="match status" value="1"/>
</dbReference>
<dbReference type="Pfam" id="PF00019">
    <property type="entry name" value="TGF_beta"/>
    <property type="match status" value="1"/>
</dbReference>
<comment type="function">
    <text evidence="8">Growth factor that supports the survival of sensory and sympathetic peripheral neurons in culture and also supports the survival of dopaminergic neurons of the ventral mid-brain. Acts by binding to its coreceptor, GFRA3, leading to autophosphorylation and activation of the RET receptor. Strong attractant of gut hematopoietic cells thus promoting the formation Peyer's patch-like structures, a major component of the gut-associated lymphoid tissue.</text>
</comment>
<dbReference type="GeneID" id="107326335"/>
<dbReference type="KEGG" id="pbi:107326335"/>
<evidence type="ECO:0000256" key="6">
    <source>
        <dbReference type="ARBA" id="ARBA00023157"/>
    </source>
</evidence>
<comment type="subunit">
    <text evidence="9">Homodimer; disulfide-linked. Interacts with GFRA3 coreceptor and RET: forms a 2:2:2 ternary complex composed of ARTN ligand, GFRA3 and RET receptor.</text>
</comment>
<dbReference type="SUPFAM" id="SSF57501">
    <property type="entry name" value="Cystine-knot cytokines"/>
    <property type="match status" value="1"/>
</dbReference>
<dbReference type="PROSITE" id="PS51362">
    <property type="entry name" value="TGF_BETA_2"/>
    <property type="match status" value="1"/>
</dbReference>
<comment type="subcellular location">
    <subcellularLocation>
        <location evidence="1">Secreted</location>
    </subcellularLocation>
</comment>
<dbReference type="Proteomes" id="UP000695026">
    <property type="component" value="Unplaced"/>
</dbReference>
<sequence>MEPVLFSLPEAAWTGVLPVTSPSPAGCAPPRRISLLRGLSAGRRGWESLDRGRPAGSAQDLSRFNPNFPRRRALSAPGTCWPCWRREGRILSGTILGKPGHGPRGRLNAGAAVEPPSPGGSEFDALEGPVPEDRGRCFTARILGAWSPESRAQQKAPDLSRRSARMEWRVEGSRHRLDRPPSACRSLPIQQARSREQGLWGTITLLSLFAGAVMASSETWYHNQTLGAASGSMGSASSASVEENSMETPSLAVWNHWHGENMTIQELSTSELLRAERSPSSSSSARKGSRKAGRANRGRYCRLHSLRMKVRDLGLGYDSDEVVKFKYCSGSCQRTRTNYDLTLSHLIEQHAIVPGPHDHSPFSQPCCRPTRYENFSFMDVHNVWKTLDKVSAAECGCVG</sequence>
<evidence type="ECO:0000256" key="9">
    <source>
        <dbReference type="ARBA" id="ARBA00063068"/>
    </source>
</evidence>
<organism evidence="14 15">
    <name type="scientific">Python bivittatus</name>
    <name type="common">Burmese python</name>
    <name type="synonym">Python molurus bivittatus</name>
    <dbReference type="NCBI Taxonomy" id="176946"/>
    <lineage>
        <taxon>Eukaryota</taxon>
        <taxon>Metazoa</taxon>
        <taxon>Chordata</taxon>
        <taxon>Craniata</taxon>
        <taxon>Vertebrata</taxon>
        <taxon>Euteleostomi</taxon>
        <taxon>Lepidosauria</taxon>
        <taxon>Squamata</taxon>
        <taxon>Bifurcata</taxon>
        <taxon>Unidentata</taxon>
        <taxon>Episquamata</taxon>
        <taxon>Toxicofera</taxon>
        <taxon>Serpentes</taxon>
        <taxon>Henophidia</taxon>
        <taxon>Pythonidae</taxon>
        <taxon>Python</taxon>
    </lineage>
</organism>
<keyword evidence="6" id="KW-1015">Disulfide bond</keyword>
<gene>
    <name evidence="15" type="primary">ARTN</name>
</gene>
<dbReference type="AlphaFoldDB" id="A0A9F3QTA8"/>
<feature type="region of interest" description="Disordered" evidence="12">
    <location>
        <begin position="270"/>
        <end position="295"/>
    </location>
</feature>
<evidence type="ECO:0000256" key="11">
    <source>
        <dbReference type="RuleBase" id="RU000354"/>
    </source>
</evidence>
<dbReference type="FunFam" id="2.10.90.10:FF:000032">
    <property type="entry name" value="Artemin"/>
    <property type="match status" value="1"/>
</dbReference>
<evidence type="ECO:0000256" key="8">
    <source>
        <dbReference type="ARBA" id="ARBA00058643"/>
    </source>
</evidence>
<feature type="domain" description="TGF-beta family profile" evidence="13">
    <location>
        <begin position="274"/>
        <end position="398"/>
    </location>
</feature>
<dbReference type="PANTHER" id="PTHR12173:SF9">
    <property type="entry name" value="ARTEMIN"/>
    <property type="match status" value="1"/>
</dbReference>
<dbReference type="GO" id="GO:0008083">
    <property type="term" value="F:growth factor activity"/>
    <property type="evidence" value="ECO:0007669"/>
    <property type="project" value="UniProtKB-KW"/>
</dbReference>
<evidence type="ECO:0000256" key="2">
    <source>
        <dbReference type="ARBA" id="ARBA00009832"/>
    </source>
</evidence>
<evidence type="ECO:0000313" key="15">
    <source>
        <dbReference type="RefSeq" id="XP_015745092.2"/>
    </source>
</evidence>
<evidence type="ECO:0000256" key="10">
    <source>
        <dbReference type="ARBA" id="ARBA00074181"/>
    </source>
</evidence>
<dbReference type="OMA" id="ARMEWRV"/>
<name>A0A9F3QTA8_PYTBI</name>